<gene>
    <name evidence="2" type="ORF">AKO1_004152</name>
</gene>
<accession>A0AAW2ZFM7</accession>
<name>A0AAW2ZFM7_9EUKA</name>
<dbReference type="Gene3D" id="3.90.640.10">
    <property type="entry name" value="Actin, Chain A, domain 4"/>
    <property type="match status" value="1"/>
</dbReference>
<keyword evidence="3" id="KW-1185">Reference proteome</keyword>
<comment type="similarity">
    <text evidence="1">Belongs to the actin family.</text>
</comment>
<dbReference type="SUPFAM" id="SSF53067">
    <property type="entry name" value="Actin-like ATPase domain"/>
    <property type="match status" value="2"/>
</dbReference>
<sequence length="434" mass="47034">MPPPVRKAVVTPASPVASTVVEQSSGVTGPAIVIDLGSYETKVCFSDKIDQAQSFPTVVAYDKEKEVSEQEKQKGGKYDKPDFYVGKDALAKFKSGASKKSLIGKKAGSTPIYVLRYPYQRGLVLDWDQIEAILAHAFKLVGVQAPIQVPVVLTTSSSCPPHQREGLSQLILDLFKATHLYYDVPAAFVQYADNKNTKPSVVVDIGASTSSVTSVSTKDTVLSRSKKSQVVLATGQEITKYLSRLMSESGYVLDPTEAIKVASSAKSLCYVCQNLKEELVLFKKDSSQFDQELELPTGEKLKLNRECFLAPEVLFDPSLAGVYQQEAQGLAQLLCQVEPKEALSNVILCGGSSLLPGLADRVQQEVKDLLTKQGSANEAKQVNVTVLNPSNAEENDTLNILRGAAALAEANFKSPNNPSIPWQTQSSQVIKNLF</sequence>
<dbReference type="Gene3D" id="3.30.420.40">
    <property type="match status" value="2"/>
</dbReference>
<dbReference type="Pfam" id="PF00022">
    <property type="entry name" value="Actin"/>
    <property type="match status" value="1"/>
</dbReference>
<dbReference type="SMART" id="SM00268">
    <property type="entry name" value="ACTIN"/>
    <property type="match status" value="1"/>
</dbReference>
<dbReference type="Proteomes" id="UP001431209">
    <property type="component" value="Unassembled WGS sequence"/>
</dbReference>
<evidence type="ECO:0000256" key="1">
    <source>
        <dbReference type="RuleBase" id="RU000487"/>
    </source>
</evidence>
<organism evidence="2 3">
    <name type="scientific">Acrasis kona</name>
    <dbReference type="NCBI Taxonomy" id="1008807"/>
    <lineage>
        <taxon>Eukaryota</taxon>
        <taxon>Discoba</taxon>
        <taxon>Heterolobosea</taxon>
        <taxon>Tetramitia</taxon>
        <taxon>Eutetramitia</taxon>
        <taxon>Acrasidae</taxon>
        <taxon>Acrasis</taxon>
    </lineage>
</organism>
<reference evidence="2 3" key="1">
    <citation type="submission" date="2024-03" db="EMBL/GenBank/DDBJ databases">
        <title>The Acrasis kona genome and developmental transcriptomes reveal deep origins of eukaryotic multicellular pathways.</title>
        <authorList>
            <person name="Sheikh S."/>
            <person name="Fu C.-J."/>
            <person name="Brown M.W."/>
            <person name="Baldauf S.L."/>
        </authorList>
    </citation>
    <scope>NUCLEOTIDE SEQUENCE [LARGE SCALE GENOMIC DNA]</scope>
    <source>
        <strain evidence="2 3">ATCC MYA-3509</strain>
    </source>
</reference>
<dbReference type="EMBL" id="JAOPGA020001346">
    <property type="protein sequence ID" value="KAL0487454.1"/>
    <property type="molecule type" value="Genomic_DNA"/>
</dbReference>
<dbReference type="InterPro" id="IPR004000">
    <property type="entry name" value="Actin"/>
</dbReference>
<evidence type="ECO:0000313" key="2">
    <source>
        <dbReference type="EMBL" id="KAL0487454.1"/>
    </source>
</evidence>
<dbReference type="AlphaFoldDB" id="A0AAW2ZFM7"/>
<dbReference type="InterPro" id="IPR043129">
    <property type="entry name" value="ATPase_NBD"/>
</dbReference>
<protein>
    <submittedName>
        <fullName evidence="2">Actin</fullName>
    </submittedName>
</protein>
<comment type="caution">
    <text evidence="2">The sequence shown here is derived from an EMBL/GenBank/DDBJ whole genome shotgun (WGS) entry which is preliminary data.</text>
</comment>
<proteinExistence type="inferred from homology"/>
<evidence type="ECO:0000313" key="3">
    <source>
        <dbReference type="Proteomes" id="UP001431209"/>
    </source>
</evidence>
<dbReference type="PANTHER" id="PTHR11937">
    <property type="entry name" value="ACTIN"/>
    <property type="match status" value="1"/>
</dbReference>